<dbReference type="Proteomes" id="UP000229974">
    <property type="component" value="Unassembled WGS sequence"/>
</dbReference>
<dbReference type="OrthoDB" id="5509947at2"/>
<comment type="caution">
    <text evidence="1">The sequence shown here is derived from an EMBL/GenBank/DDBJ whole genome shotgun (WGS) entry which is preliminary data.</text>
</comment>
<dbReference type="AlphaFoldDB" id="A0A2J0Q3B6"/>
<name>A0A2J0Q3B6_9ENTR</name>
<protein>
    <submittedName>
        <fullName evidence="1">SIR2 family protein</fullName>
    </submittedName>
</protein>
<organism evidence="1 2">
    <name type="scientific">Enterobacter hormaechei</name>
    <dbReference type="NCBI Taxonomy" id="158836"/>
    <lineage>
        <taxon>Bacteria</taxon>
        <taxon>Pseudomonadati</taxon>
        <taxon>Pseudomonadota</taxon>
        <taxon>Gammaproteobacteria</taxon>
        <taxon>Enterobacterales</taxon>
        <taxon>Enterobacteriaceae</taxon>
        <taxon>Enterobacter</taxon>
        <taxon>Enterobacter cloacae complex</taxon>
    </lineage>
</organism>
<sequence length="298" mass="33494">MTKIYSDNALISALLRSPKPLTILIGSALSLPDENSIGVPGVSGIVERIKKHVESVGLIDEFNQEMKGVTDTQLYQKGLEFVAGWQSQDAVNQIIIDAVKEAYDPLNEEWGAPNAIVELCDFIKESDGLVRTILTTNFDPLIQKRLKKIGVDYLQINLDSDGSLANISSSNDKDLKIVHLHGFWDKTNSLHTQAQLQAERPQLKASLKDILFDTTMLIIGYGGWDDVFINALGDATYENNKEVNILWAFYEKDELRIINNNKHLFTKLQKFITQGRFKPYAGIDCKNFFGSVLKKKNM</sequence>
<gene>
    <name evidence="1" type="ORF">B9Q30_05630</name>
</gene>
<proteinExistence type="predicted"/>
<dbReference type="EMBL" id="NEEW01000002">
    <property type="protein sequence ID" value="PJD87757.1"/>
    <property type="molecule type" value="Genomic_DNA"/>
</dbReference>
<dbReference type="RefSeq" id="WP_047717494.1">
    <property type="nucleotide sequence ID" value="NZ_CP060480.1"/>
</dbReference>
<accession>A0A2J0Q3B6</accession>
<dbReference type="Pfam" id="PF13289">
    <property type="entry name" value="SIR2_2"/>
    <property type="match status" value="1"/>
</dbReference>
<reference evidence="1 2" key="1">
    <citation type="journal article" date="2017" name="J. Antimicrob. Chemother.">
        <title>Characterization of the population structure, drug resistance mechanisms and plasmids of the community-associated Enterobacter cloacae complex in China.</title>
        <authorList>
            <person name="Zhou K."/>
            <person name="Yu W."/>
            <person name="Cao X."/>
            <person name="Shen P."/>
            <person name="Lu H."/>
            <person name="Luo Q."/>
            <person name="Rossen J.W.A."/>
            <person name="Xiao Y."/>
        </authorList>
    </citation>
    <scope>NUCLEOTIDE SEQUENCE [LARGE SCALE GENOMIC DNA]</scope>
    <source>
        <strain evidence="1 2">ECC904</strain>
    </source>
</reference>
<evidence type="ECO:0000313" key="1">
    <source>
        <dbReference type="EMBL" id="PJD87757.1"/>
    </source>
</evidence>
<evidence type="ECO:0000313" key="2">
    <source>
        <dbReference type="Proteomes" id="UP000229974"/>
    </source>
</evidence>